<feature type="domain" description="Flagellar hook-associated protein FlgK helical" evidence="10">
    <location>
        <begin position="102"/>
        <end position="308"/>
    </location>
</feature>
<evidence type="ECO:0000313" key="12">
    <source>
        <dbReference type="Proteomes" id="UP001519287"/>
    </source>
</evidence>
<comment type="similarity">
    <text evidence="3 7">Belongs to the flagella basal body rod proteins family.</text>
</comment>
<gene>
    <name evidence="7" type="primary">flgK</name>
    <name evidence="11" type="ORF">J2Z66_004249</name>
</gene>
<dbReference type="PRINTS" id="PR01005">
    <property type="entry name" value="FLGHOOKAP1"/>
</dbReference>
<evidence type="ECO:0000259" key="9">
    <source>
        <dbReference type="Pfam" id="PF06429"/>
    </source>
</evidence>
<evidence type="ECO:0000259" key="8">
    <source>
        <dbReference type="Pfam" id="PF00460"/>
    </source>
</evidence>
<dbReference type="EMBL" id="JAGGLB010000014">
    <property type="protein sequence ID" value="MBP1992640.1"/>
    <property type="molecule type" value="Genomic_DNA"/>
</dbReference>
<dbReference type="NCBIfam" id="TIGR02492">
    <property type="entry name" value="flgK_ends"/>
    <property type="match status" value="1"/>
</dbReference>
<dbReference type="InterPro" id="IPR002371">
    <property type="entry name" value="FlgK"/>
</dbReference>
<keyword evidence="6 7" id="KW-0975">Bacterial flagellum</keyword>
<keyword evidence="11" id="KW-0966">Cell projection</keyword>
<dbReference type="Pfam" id="PF22638">
    <property type="entry name" value="FlgK_D1"/>
    <property type="match status" value="1"/>
</dbReference>
<evidence type="ECO:0000259" key="10">
    <source>
        <dbReference type="Pfam" id="PF22638"/>
    </source>
</evidence>
<evidence type="ECO:0000256" key="3">
    <source>
        <dbReference type="ARBA" id="ARBA00009677"/>
    </source>
</evidence>
<dbReference type="Pfam" id="PF00460">
    <property type="entry name" value="Flg_bb_rod"/>
    <property type="match status" value="1"/>
</dbReference>
<dbReference type="PANTHER" id="PTHR30033">
    <property type="entry name" value="FLAGELLAR HOOK-ASSOCIATED PROTEIN 1"/>
    <property type="match status" value="1"/>
</dbReference>
<dbReference type="PANTHER" id="PTHR30033:SF1">
    <property type="entry name" value="FLAGELLAR HOOK-ASSOCIATED PROTEIN 1"/>
    <property type="match status" value="1"/>
</dbReference>
<comment type="caution">
    <text evidence="11">The sequence shown here is derived from an EMBL/GenBank/DDBJ whole genome shotgun (WGS) entry which is preliminary data.</text>
</comment>
<feature type="domain" description="Flagellar basal-body/hook protein C-terminal" evidence="9">
    <location>
        <begin position="511"/>
        <end position="549"/>
    </location>
</feature>
<keyword evidence="11" id="KW-0969">Cilium</keyword>
<dbReference type="Pfam" id="PF06429">
    <property type="entry name" value="Flg_bbr_C"/>
    <property type="match status" value="1"/>
</dbReference>
<comment type="subcellular location">
    <subcellularLocation>
        <location evidence="1 7">Bacterial flagellum</location>
    </subcellularLocation>
    <subcellularLocation>
        <location evidence="2 7">Secreted</location>
    </subcellularLocation>
</comment>
<sequence>MRSSFSGIEISKRALFSQQTALQTTSHNIANANTAGYSRQVVNLTASNPLEAVGLMRSTIPGQIGMGVEFDSIRRIRDTFLDQQFYNENKDLGSWTVRQATLEKLEAITNEPSDGGNAKVIEGFWNAWQVLSNEPESATARAALKESALAMTDSFNHTAKQLDELKNSLTHNLDVKAQEANTILEQVARLNNEIFRVEGLGNDANDLRDKRDLLVDGLSKIINIAVDETASGYNIRMGSFQLVNGINVETSFETINPSDVEGSKINFEQSMESGDLISGETHGMIVSRDTYLAAYQYQLDSMINAMVQGNVEVTLPKGSILPPSLPAGTIIGNTTYTGTEVLSDAQRILTADTKITVKGVNGLHGLGYTLESPAKSGIPFFTSSNPEQTNFNAANIRVNIDIVNKPMNITSSLRVATTETNGVITIDRDANNNEIVVKGNNTINLLAAGLKNTRINFDPEATGIPLLSNGTFNDYYQAIVGQLGLQAQEANRQSQNQKILVDQVDGRRQSVSGVSMDEEVSNMIKFQHAYNAAARSMTTFDQMLDKIINSMGIVGR</sequence>
<evidence type="ECO:0000256" key="4">
    <source>
        <dbReference type="ARBA" id="ARBA00016244"/>
    </source>
</evidence>
<dbReference type="InterPro" id="IPR010930">
    <property type="entry name" value="Flg_bb/hook_C_dom"/>
</dbReference>
<proteinExistence type="inferred from homology"/>
<name>A0ABS4IYK6_9BACL</name>
<dbReference type="RefSeq" id="WP_209973806.1">
    <property type="nucleotide sequence ID" value="NZ_JAGGLB010000014.1"/>
</dbReference>
<accession>A0ABS4IYK6</accession>
<evidence type="ECO:0000256" key="5">
    <source>
        <dbReference type="ARBA" id="ARBA00022525"/>
    </source>
</evidence>
<dbReference type="InterPro" id="IPR053927">
    <property type="entry name" value="FlgK_helical"/>
</dbReference>
<reference evidence="11 12" key="1">
    <citation type="submission" date="2021-03" db="EMBL/GenBank/DDBJ databases">
        <title>Genomic Encyclopedia of Type Strains, Phase IV (KMG-IV): sequencing the most valuable type-strain genomes for metagenomic binning, comparative biology and taxonomic classification.</title>
        <authorList>
            <person name="Goeker M."/>
        </authorList>
    </citation>
    <scope>NUCLEOTIDE SEQUENCE [LARGE SCALE GENOMIC DNA]</scope>
    <source>
        <strain evidence="11 12">DSM 26048</strain>
    </source>
</reference>
<evidence type="ECO:0000256" key="7">
    <source>
        <dbReference type="RuleBase" id="RU362065"/>
    </source>
</evidence>
<feature type="domain" description="Flagellar basal body rod protein N-terminal" evidence="8">
    <location>
        <begin position="10"/>
        <end position="37"/>
    </location>
</feature>
<keyword evidence="5 7" id="KW-0964">Secreted</keyword>
<organism evidence="11 12">
    <name type="scientific">Paenibacillus eucommiae</name>
    <dbReference type="NCBI Taxonomy" id="1355755"/>
    <lineage>
        <taxon>Bacteria</taxon>
        <taxon>Bacillati</taxon>
        <taxon>Bacillota</taxon>
        <taxon>Bacilli</taxon>
        <taxon>Bacillales</taxon>
        <taxon>Paenibacillaceae</taxon>
        <taxon>Paenibacillus</taxon>
    </lineage>
</organism>
<evidence type="ECO:0000256" key="1">
    <source>
        <dbReference type="ARBA" id="ARBA00004365"/>
    </source>
</evidence>
<keyword evidence="11" id="KW-0282">Flagellum</keyword>
<keyword evidence="12" id="KW-1185">Reference proteome</keyword>
<evidence type="ECO:0000313" key="11">
    <source>
        <dbReference type="EMBL" id="MBP1992640.1"/>
    </source>
</evidence>
<evidence type="ECO:0000256" key="2">
    <source>
        <dbReference type="ARBA" id="ARBA00004613"/>
    </source>
</evidence>
<dbReference type="Proteomes" id="UP001519287">
    <property type="component" value="Unassembled WGS sequence"/>
</dbReference>
<evidence type="ECO:0000256" key="6">
    <source>
        <dbReference type="ARBA" id="ARBA00023143"/>
    </source>
</evidence>
<protein>
    <recommendedName>
        <fullName evidence="4 7">Flagellar hook-associated protein 1</fullName>
        <shortName evidence="7">HAP1</shortName>
    </recommendedName>
</protein>
<dbReference type="SUPFAM" id="SSF64518">
    <property type="entry name" value="Phase 1 flagellin"/>
    <property type="match status" value="1"/>
</dbReference>
<dbReference type="InterPro" id="IPR001444">
    <property type="entry name" value="Flag_bb_rod_N"/>
</dbReference>